<keyword evidence="1" id="KW-0472">Membrane</keyword>
<evidence type="ECO:0000313" key="3">
    <source>
        <dbReference type="Proteomes" id="UP000009282"/>
    </source>
</evidence>
<sequence>MTTSAHSESHPQQDNAEDESLRLQQEQAVEASFQATYSAAINLFKVKQKKYQKTFDLAFLEGKITLQAVAIFSLLALLACVFITTLWILINVAIVVGAMQLYSSLWLGLLIAASVNVLLLGVFFYLMKKVKRQVGFTRTKRIVKGDI</sequence>
<organism evidence="2 3">
    <name type="scientific">Glaciecola nitratireducens (strain JCM 12485 / KCTC 12276 / FR1064)</name>
    <dbReference type="NCBI Taxonomy" id="1085623"/>
    <lineage>
        <taxon>Bacteria</taxon>
        <taxon>Pseudomonadati</taxon>
        <taxon>Pseudomonadota</taxon>
        <taxon>Gammaproteobacteria</taxon>
        <taxon>Alteromonadales</taxon>
        <taxon>Alteromonadaceae</taxon>
        <taxon>Brumicola</taxon>
    </lineage>
</organism>
<dbReference type="EMBL" id="CP003060">
    <property type="protein sequence ID" value="AEP28517.1"/>
    <property type="molecule type" value="Genomic_DNA"/>
</dbReference>
<feature type="transmembrane region" description="Helical" evidence="1">
    <location>
        <begin position="69"/>
        <end position="99"/>
    </location>
</feature>
<proteinExistence type="predicted"/>
<accession>G4QJB1</accession>
<protein>
    <recommendedName>
        <fullName evidence="4">Phage holin family protein</fullName>
    </recommendedName>
</protein>
<dbReference type="STRING" id="1085623.GNIT_0363"/>
<dbReference type="HOGENOM" id="CLU_1765428_0_0_6"/>
<evidence type="ECO:0000313" key="2">
    <source>
        <dbReference type="EMBL" id="AEP28517.1"/>
    </source>
</evidence>
<evidence type="ECO:0008006" key="4">
    <source>
        <dbReference type="Google" id="ProtNLM"/>
    </source>
</evidence>
<feature type="transmembrane region" description="Helical" evidence="1">
    <location>
        <begin position="105"/>
        <end position="126"/>
    </location>
</feature>
<dbReference type="AlphaFoldDB" id="G4QJB1"/>
<reference evidence="2 3" key="1">
    <citation type="journal article" date="2011" name="J. Bacteriol.">
        <title>Complete genome sequence of seawater bacterium Glaciecola nitratireducens FR1064T.</title>
        <authorList>
            <person name="Bian F."/>
            <person name="Qin Q.L."/>
            <person name="Xie B.B."/>
            <person name="Shu Y.L."/>
            <person name="Zhang X.Y."/>
            <person name="Yu Y."/>
            <person name="Chen B."/>
            <person name="Chen X.L."/>
            <person name="Zhou B.C."/>
            <person name="Zhang Y.Z."/>
        </authorList>
    </citation>
    <scope>NUCLEOTIDE SEQUENCE [LARGE SCALE GENOMIC DNA]</scope>
    <source>
        <strain evidence="3">JCM 12485 / KCTC 12276 / FR1064</strain>
    </source>
</reference>
<gene>
    <name evidence="2" type="ordered locus">GNIT_0363</name>
</gene>
<evidence type="ECO:0000256" key="1">
    <source>
        <dbReference type="SAM" id="Phobius"/>
    </source>
</evidence>
<dbReference type="KEGG" id="gni:GNIT_0363"/>
<dbReference type="RefSeq" id="WP_014107396.1">
    <property type="nucleotide sequence ID" value="NC_016041.1"/>
</dbReference>
<keyword evidence="3" id="KW-1185">Reference proteome</keyword>
<dbReference type="Proteomes" id="UP000009282">
    <property type="component" value="Chromosome"/>
</dbReference>
<keyword evidence="1" id="KW-1133">Transmembrane helix</keyword>
<name>G4QJB1_GLANF</name>
<dbReference type="OrthoDB" id="6227418at2"/>
<keyword evidence="1" id="KW-0812">Transmembrane</keyword>